<evidence type="ECO:0000313" key="2">
    <source>
        <dbReference type="Proteomes" id="UP000547879"/>
    </source>
</evidence>
<organism evidence="1 2">
    <name type="scientific">Rhizobium wenxiniae</name>
    <dbReference type="NCBI Taxonomy" id="1737357"/>
    <lineage>
        <taxon>Bacteria</taxon>
        <taxon>Pseudomonadati</taxon>
        <taxon>Pseudomonadota</taxon>
        <taxon>Alphaproteobacteria</taxon>
        <taxon>Hyphomicrobiales</taxon>
        <taxon>Rhizobiaceae</taxon>
        <taxon>Rhizobium/Agrobacterium group</taxon>
        <taxon>Rhizobium</taxon>
    </lineage>
</organism>
<keyword evidence="2" id="KW-1185">Reference proteome</keyword>
<dbReference type="Proteomes" id="UP000547879">
    <property type="component" value="Unassembled WGS sequence"/>
</dbReference>
<evidence type="ECO:0000313" key="1">
    <source>
        <dbReference type="EMBL" id="MBB6165136.1"/>
    </source>
</evidence>
<dbReference type="EMBL" id="JACHEG010000008">
    <property type="protein sequence ID" value="MBB6165136.1"/>
    <property type="molecule type" value="Genomic_DNA"/>
</dbReference>
<comment type="caution">
    <text evidence="1">The sequence shown here is derived from an EMBL/GenBank/DDBJ whole genome shotgun (WGS) entry which is preliminary data.</text>
</comment>
<gene>
    <name evidence="1" type="ORF">HNQ72_004982</name>
</gene>
<name>A0A7W9YAP7_9HYPH</name>
<proteinExistence type="predicted"/>
<accession>A0A7W9YAP7</accession>
<reference evidence="1 2" key="1">
    <citation type="submission" date="2020-08" db="EMBL/GenBank/DDBJ databases">
        <title>Genomic Encyclopedia of Type Strains, Phase IV (KMG-IV): sequencing the most valuable type-strain genomes for metagenomic binning, comparative biology and taxonomic classification.</title>
        <authorList>
            <person name="Goeker M."/>
        </authorList>
    </citation>
    <scope>NUCLEOTIDE SEQUENCE [LARGE SCALE GENOMIC DNA]</scope>
    <source>
        <strain evidence="1 2">DSM 100734</strain>
    </source>
</reference>
<sequence>MLEAIYGLAITYRLSSLGVEADAHEVDDEDDSAPSISQALKKRLETTASTISSTNADRALAEMPKGVH</sequence>
<dbReference type="AlphaFoldDB" id="A0A7W9YAP7"/>
<dbReference type="RefSeq" id="WP_183996181.1">
    <property type="nucleotide sequence ID" value="NZ_BMHW01000009.1"/>
</dbReference>
<protein>
    <submittedName>
        <fullName evidence="1">Uncharacterized protein</fullName>
    </submittedName>
</protein>